<evidence type="ECO:0000313" key="2">
    <source>
        <dbReference type="Proteomes" id="UP001062846"/>
    </source>
</evidence>
<proteinExistence type="predicted"/>
<reference evidence="1" key="1">
    <citation type="submission" date="2022-02" db="EMBL/GenBank/DDBJ databases">
        <title>Plant Genome Project.</title>
        <authorList>
            <person name="Zhang R.-G."/>
        </authorList>
    </citation>
    <scope>NUCLEOTIDE SEQUENCE</scope>
    <source>
        <strain evidence="1">AT1</strain>
    </source>
</reference>
<name>A0ACC0PAY6_RHOML</name>
<dbReference type="EMBL" id="CM046390">
    <property type="protein sequence ID" value="KAI8562805.1"/>
    <property type="molecule type" value="Genomic_DNA"/>
</dbReference>
<accession>A0ACC0PAY6</accession>
<organism evidence="1 2">
    <name type="scientific">Rhododendron molle</name>
    <name type="common">Chinese azalea</name>
    <name type="synonym">Azalea mollis</name>
    <dbReference type="NCBI Taxonomy" id="49168"/>
    <lineage>
        <taxon>Eukaryota</taxon>
        <taxon>Viridiplantae</taxon>
        <taxon>Streptophyta</taxon>
        <taxon>Embryophyta</taxon>
        <taxon>Tracheophyta</taxon>
        <taxon>Spermatophyta</taxon>
        <taxon>Magnoliopsida</taxon>
        <taxon>eudicotyledons</taxon>
        <taxon>Gunneridae</taxon>
        <taxon>Pentapetalae</taxon>
        <taxon>asterids</taxon>
        <taxon>Ericales</taxon>
        <taxon>Ericaceae</taxon>
        <taxon>Ericoideae</taxon>
        <taxon>Rhodoreae</taxon>
        <taxon>Rhododendron</taxon>
    </lineage>
</organism>
<sequence length="80" mass="9054">MDIFSESPMSFKINMKSPLASMLKSSISDKLVHFLGDCTDDVLAVTLSLSLSLSLYIYIYVCMYICVCVCERCDFRSLFT</sequence>
<gene>
    <name evidence="1" type="ORF">RHMOL_Rhmol03G0064000</name>
</gene>
<comment type="caution">
    <text evidence="1">The sequence shown here is derived from an EMBL/GenBank/DDBJ whole genome shotgun (WGS) entry which is preliminary data.</text>
</comment>
<keyword evidence="2" id="KW-1185">Reference proteome</keyword>
<protein>
    <submittedName>
        <fullName evidence="1">Uncharacterized protein</fullName>
    </submittedName>
</protein>
<evidence type="ECO:0000313" key="1">
    <source>
        <dbReference type="EMBL" id="KAI8562805.1"/>
    </source>
</evidence>
<dbReference type="Proteomes" id="UP001062846">
    <property type="component" value="Chromosome 3"/>
</dbReference>